<organism evidence="1 2">
    <name type="scientific">Knipowitschia caucasica</name>
    <name type="common">Caucasian dwarf goby</name>
    <name type="synonym">Pomatoschistus caucasicus</name>
    <dbReference type="NCBI Taxonomy" id="637954"/>
    <lineage>
        <taxon>Eukaryota</taxon>
        <taxon>Metazoa</taxon>
        <taxon>Chordata</taxon>
        <taxon>Craniata</taxon>
        <taxon>Vertebrata</taxon>
        <taxon>Euteleostomi</taxon>
        <taxon>Actinopterygii</taxon>
        <taxon>Neopterygii</taxon>
        <taxon>Teleostei</taxon>
        <taxon>Neoteleostei</taxon>
        <taxon>Acanthomorphata</taxon>
        <taxon>Gobiaria</taxon>
        <taxon>Gobiiformes</taxon>
        <taxon>Gobioidei</taxon>
        <taxon>Gobiidae</taxon>
        <taxon>Gobiinae</taxon>
        <taxon>Knipowitschia</taxon>
    </lineage>
</organism>
<proteinExistence type="predicted"/>
<evidence type="ECO:0000313" key="2">
    <source>
        <dbReference type="Proteomes" id="UP001497482"/>
    </source>
</evidence>
<dbReference type="EMBL" id="OZ035828">
    <property type="protein sequence ID" value="CAL1608999.1"/>
    <property type="molecule type" value="Genomic_DNA"/>
</dbReference>
<dbReference type="AlphaFoldDB" id="A0AAV2M6R3"/>
<gene>
    <name evidence="1" type="ORF">KC01_LOCUS35828</name>
</gene>
<evidence type="ECO:0008006" key="3">
    <source>
        <dbReference type="Google" id="ProtNLM"/>
    </source>
</evidence>
<evidence type="ECO:0000313" key="1">
    <source>
        <dbReference type="EMBL" id="CAL1608999.1"/>
    </source>
</evidence>
<keyword evidence="2" id="KW-1185">Reference proteome</keyword>
<name>A0AAV2M6R3_KNICA</name>
<reference evidence="1 2" key="1">
    <citation type="submission" date="2024-04" db="EMBL/GenBank/DDBJ databases">
        <authorList>
            <person name="Waldvogel A.-M."/>
            <person name="Schoenle A."/>
        </authorList>
    </citation>
    <scope>NUCLEOTIDE SEQUENCE [LARGE SCALE GENOMIC DNA]</scope>
</reference>
<accession>A0AAV2M6R3</accession>
<protein>
    <recommendedName>
        <fullName evidence="3">Transmembrane protein</fullName>
    </recommendedName>
</protein>
<sequence>MVYGGGGGLQKVLGGGWASGDSMGGGGCLQYGEQVVCVFTWGIRWVGLPPGELGGVWCFSVVNMWCVGYLRGTRGDMWWGFVHKGYRGWGW</sequence>
<dbReference type="Proteomes" id="UP001497482">
    <property type="component" value="Chromosome 6"/>
</dbReference>